<dbReference type="Proteomes" id="UP000663400">
    <property type="component" value="Chromosome"/>
</dbReference>
<protein>
    <submittedName>
        <fullName evidence="1">Uncharacterized protein</fullName>
    </submittedName>
</protein>
<dbReference type="EMBL" id="CP071517">
    <property type="protein sequence ID" value="QSX75602.1"/>
    <property type="molecule type" value="Genomic_DNA"/>
</dbReference>
<reference evidence="1 2" key="1">
    <citation type="submission" date="2021-02" db="EMBL/GenBank/DDBJ databases">
        <title>Lysobacter arenosi sp. nov., isolated from soil of gangwondo yeongwol, south Korea.</title>
        <authorList>
            <person name="Kim K.R."/>
            <person name="Kim K.H."/>
            <person name="Jeon C.O."/>
        </authorList>
    </citation>
    <scope>NUCLEOTIDE SEQUENCE [LARGE SCALE GENOMIC DNA]</scope>
    <source>
        <strain evidence="1 2">R7</strain>
    </source>
</reference>
<gene>
    <name evidence="1" type="ORF">HIV01_003460</name>
</gene>
<proteinExistence type="predicted"/>
<sequence>MLKWIDVDRELTSCLRNMGAVVADDSKGPNKPRNADFWFPADGVIAEMKCMSVNYFADGTFQDWLTAAYRRWVTRELAPAGLRTVNLADLPMACYQDVTSFLRKRVEGSFKAASKQIQATKISVGRPDATGLLFLINDGNYGLVPAMLQSIVARSIDKYSGINCVIHFTANMPSEVPGIDEDLLYWCSWSKSSARPAVDSSFLARVREAWLAHHATAVGQSIPKIDGTARHLLGISYIKR</sequence>
<organism evidence="1 2">
    <name type="scientific">Lysobacter arenosi</name>
    <dbReference type="NCBI Taxonomy" id="2795387"/>
    <lineage>
        <taxon>Bacteria</taxon>
        <taxon>Pseudomonadati</taxon>
        <taxon>Pseudomonadota</taxon>
        <taxon>Gammaproteobacteria</taxon>
        <taxon>Lysobacterales</taxon>
        <taxon>Lysobacteraceae</taxon>
        <taxon>Lysobacter</taxon>
    </lineage>
</organism>
<dbReference type="RefSeq" id="WP_207527073.1">
    <property type="nucleotide sequence ID" value="NZ_CP071517.1"/>
</dbReference>
<evidence type="ECO:0000313" key="1">
    <source>
        <dbReference type="EMBL" id="QSX75602.1"/>
    </source>
</evidence>
<name>A0ABX7RDY3_9GAMM</name>
<evidence type="ECO:0000313" key="2">
    <source>
        <dbReference type="Proteomes" id="UP000663400"/>
    </source>
</evidence>
<keyword evidence="2" id="KW-1185">Reference proteome</keyword>
<accession>A0ABX7RDY3</accession>